<dbReference type="Proteomes" id="UP001476798">
    <property type="component" value="Unassembled WGS sequence"/>
</dbReference>
<evidence type="ECO:0000256" key="1">
    <source>
        <dbReference type="SAM" id="Phobius"/>
    </source>
</evidence>
<dbReference type="EMBL" id="JAHRIO010061188">
    <property type="protein sequence ID" value="MEQ2178632.1"/>
    <property type="molecule type" value="Genomic_DNA"/>
</dbReference>
<organism evidence="2 3">
    <name type="scientific">Goodea atripinnis</name>
    <dbReference type="NCBI Taxonomy" id="208336"/>
    <lineage>
        <taxon>Eukaryota</taxon>
        <taxon>Metazoa</taxon>
        <taxon>Chordata</taxon>
        <taxon>Craniata</taxon>
        <taxon>Vertebrata</taxon>
        <taxon>Euteleostomi</taxon>
        <taxon>Actinopterygii</taxon>
        <taxon>Neopterygii</taxon>
        <taxon>Teleostei</taxon>
        <taxon>Neoteleostei</taxon>
        <taxon>Acanthomorphata</taxon>
        <taxon>Ovalentaria</taxon>
        <taxon>Atherinomorphae</taxon>
        <taxon>Cyprinodontiformes</taxon>
        <taxon>Goodeidae</taxon>
        <taxon>Goodea</taxon>
    </lineage>
</organism>
<keyword evidence="1" id="KW-1133">Transmembrane helix</keyword>
<name>A0ABV0P5L2_9TELE</name>
<proteinExistence type="predicted"/>
<accession>A0ABV0P5L2</accession>
<reference evidence="2 3" key="1">
    <citation type="submission" date="2021-06" db="EMBL/GenBank/DDBJ databases">
        <authorList>
            <person name="Palmer J.M."/>
        </authorList>
    </citation>
    <scope>NUCLEOTIDE SEQUENCE [LARGE SCALE GENOMIC DNA]</scope>
    <source>
        <strain evidence="2 3">GA_2019</strain>
        <tissue evidence="2">Muscle</tissue>
    </source>
</reference>
<keyword evidence="1" id="KW-0812">Transmembrane</keyword>
<evidence type="ECO:0000313" key="2">
    <source>
        <dbReference type="EMBL" id="MEQ2178632.1"/>
    </source>
</evidence>
<evidence type="ECO:0000313" key="3">
    <source>
        <dbReference type="Proteomes" id="UP001476798"/>
    </source>
</evidence>
<gene>
    <name evidence="2" type="ORF">GOODEAATRI_016060</name>
</gene>
<keyword evidence="1" id="KW-0472">Membrane</keyword>
<keyword evidence="3" id="KW-1185">Reference proteome</keyword>
<feature type="transmembrane region" description="Helical" evidence="1">
    <location>
        <begin position="85"/>
        <end position="111"/>
    </location>
</feature>
<sequence>MNQSCDTLGYNPGEFLKAIKPLTEECFWDFPAERLFVFIILKESKVVCYPEHVICLRFCCSTCLRLDGHWRITQQLCSPYNADCAAAIFALFCIMTQTFIYLVLPLQLIVVMHCH</sequence>
<comment type="caution">
    <text evidence="2">The sequence shown here is derived from an EMBL/GenBank/DDBJ whole genome shotgun (WGS) entry which is preliminary data.</text>
</comment>
<protein>
    <submittedName>
        <fullName evidence="2">Uncharacterized protein</fullName>
    </submittedName>
</protein>